<protein>
    <submittedName>
        <fullName evidence="2 3">Uncharacterized protein</fullName>
    </submittedName>
</protein>
<proteinExistence type="predicted"/>
<evidence type="ECO:0000313" key="3">
    <source>
        <dbReference type="EnsemblPlants" id="PAC:32922205.CDS.1"/>
    </source>
</evidence>
<keyword evidence="4" id="KW-1185">Reference proteome</keyword>
<evidence type="ECO:0000313" key="4">
    <source>
        <dbReference type="Proteomes" id="UP000006727"/>
    </source>
</evidence>
<dbReference type="InParanoid" id="A0A2K1KNI2"/>
<dbReference type="Gramene" id="Pp3c4_14693V3.1">
    <property type="protein sequence ID" value="PAC:32922205.CDS.1"/>
    <property type="gene ID" value="Pp3c4_14693"/>
</dbReference>
<reference evidence="2 4" key="2">
    <citation type="journal article" date="2018" name="Plant J.">
        <title>The Physcomitrella patens chromosome-scale assembly reveals moss genome structure and evolution.</title>
        <authorList>
            <person name="Lang D."/>
            <person name="Ullrich K.K."/>
            <person name="Murat F."/>
            <person name="Fuchs J."/>
            <person name="Jenkins J."/>
            <person name="Haas F.B."/>
            <person name="Piednoel M."/>
            <person name="Gundlach H."/>
            <person name="Van Bel M."/>
            <person name="Meyberg R."/>
            <person name="Vives C."/>
            <person name="Morata J."/>
            <person name="Symeonidi A."/>
            <person name="Hiss M."/>
            <person name="Muchero W."/>
            <person name="Kamisugi Y."/>
            <person name="Saleh O."/>
            <person name="Blanc G."/>
            <person name="Decker E.L."/>
            <person name="van Gessel N."/>
            <person name="Grimwood J."/>
            <person name="Hayes R.D."/>
            <person name="Graham S.W."/>
            <person name="Gunter L.E."/>
            <person name="McDaniel S.F."/>
            <person name="Hoernstein S.N.W."/>
            <person name="Larsson A."/>
            <person name="Li F.W."/>
            <person name="Perroud P.F."/>
            <person name="Phillips J."/>
            <person name="Ranjan P."/>
            <person name="Rokshar D.S."/>
            <person name="Rothfels C.J."/>
            <person name="Schneider L."/>
            <person name="Shu S."/>
            <person name="Stevenson D.W."/>
            <person name="Thummler F."/>
            <person name="Tillich M."/>
            <person name="Villarreal Aguilar J.C."/>
            <person name="Widiez T."/>
            <person name="Wong G.K."/>
            <person name="Wymore A."/>
            <person name="Zhang Y."/>
            <person name="Zimmer A.D."/>
            <person name="Quatrano R.S."/>
            <person name="Mayer K.F.X."/>
            <person name="Goodstein D."/>
            <person name="Casacuberta J.M."/>
            <person name="Vandepoele K."/>
            <person name="Reski R."/>
            <person name="Cuming A.C."/>
            <person name="Tuskan G.A."/>
            <person name="Maumus F."/>
            <person name="Salse J."/>
            <person name="Schmutz J."/>
            <person name="Rensing S.A."/>
        </authorList>
    </citation>
    <scope>NUCLEOTIDE SEQUENCE [LARGE SCALE GENOMIC DNA]</scope>
    <source>
        <strain evidence="3 4">cv. Gransden 2004</strain>
    </source>
</reference>
<evidence type="ECO:0000256" key="1">
    <source>
        <dbReference type="SAM" id="MobiDB-lite"/>
    </source>
</evidence>
<evidence type="ECO:0000313" key="2">
    <source>
        <dbReference type="EMBL" id="PNR55321.1"/>
    </source>
</evidence>
<name>A0A2K1KNI2_PHYPA</name>
<dbReference type="EMBL" id="ABEU02000004">
    <property type="protein sequence ID" value="PNR55321.1"/>
    <property type="molecule type" value="Genomic_DNA"/>
</dbReference>
<dbReference type="Proteomes" id="UP000006727">
    <property type="component" value="Chromosome 4"/>
</dbReference>
<dbReference type="EnsemblPlants" id="Pp3c4_14693V3.1">
    <property type="protein sequence ID" value="PAC:32922205.CDS.1"/>
    <property type="gene ID" value="Pp3c4_14693"/>
</dbReference>
<sequence>MSASVSNSCELNHVPLRQDPSAIAQGQRTIA</sequence>
<feature type="region of interest" description="Disordered" evidence="1">
    <location>
        <begin position="1"/>
        <end position="31"/>
    </location>
</feature>
<accession>A0A2K1KNI2</accession>
<gene>
    <name evidence="2" type="ORF">PHYPA_006218</name>
</gene>
<organism evidence="2">
    <name type="scientific">Physcomitrium patens</name>
    <name type="common">Spreading-leaved earth moss</name>
    <name type="synonym">Physcomitrella patens</name>
    <dbReference type="NCBI Taxonomy" id="3218"/>
    <lineage>
        <taxon>Eukaryota</taxon>
        <taxon>Viridiplantae</taxon>
        <taxon>Streptophyta</taxon>
        <taxon>Embryophyta</taxon>
        <taxon>Bryophyta</taxon>
        <taxon>Bryophytina</taxon>
        <taxon>Bryopsida</taxon>
        <taxon>Funariidae</taxon>
        <taxon>Funariales</taxon>
        <taxon>Funariaceae</taxon>
        <taxon>Physcomitrium</taxon>
    </lineage>
</organism>
<reference evidence="3" key="3">
    <citation type="submission" date="2020-12" db="UniProtKB">
        <authorList>
            <consortium name="EnsemblPlants"/>
        </authorList>
    </citation>
    <scope>IDENTIFICATION</scope>
</reference>
<reference evidence="2 4" key="1">
    <citation type="journal article" date="2008" name="Science">
        <title>The Physcomitrella genome reveals evolutionary insights into the conquest of land by plants.</title>
        <authorList>
            <person name="Rensing S."/>
            <person name="Lang D."/>
            <person name="Zimmer A."/>
            <person name="Terry A."/>
            <person name="Salamov A."/>
            <person name="Shapiro H."/>
            <person name="Nishiyama T."/>
            <person name="Perroud P.-F."/>
            <person name="Lindquist E."/>
            <person name="Kamisugi Y."/>
            <person name="Tanahashi T."/>
            <person name="Sakakibara K."/>
            <person name="Fujita T."/>
            <person name="Oishi K."/>
            <person name="Shin-I T."/>
            <person name="Kuroki Y."/>
            <person name="Toyoda A."/>
            <person name="Suzuki Y."/>
            <person name="Hashimoto A."/>
            <person name="Yamaguchi K."/>
            <person name="Sugano A."/>
            <person name="Kohara Y."/>
            <person name="Fujiyama A."/>
            <person name="Anterola A."/>
            <person name="Aoki S."/>
            <person name="Ashton N."/>
            <person name="Barbazuk W.B."/>
            <person name="Barker E."/>
            <person name="Bennetzen J."/>
            <person name="Bezanilla M."/>
            <person name="Blankenship R."/>
            <person name="Cho S.H."/>
            <person name="Dutcher S."/>
            <person name="Estelle M."/>
            <person name="Fawcett J.A."/>
            <person name="Gundlach H."/>
            <person name="Hanada K."/>
            <person name="Heyl A."/>
            <person name="Hicks K.A."/>
            <person name="Hugh J."/>
            <person name="Lohr M."/>
            <person name="Mayer K."/>
            <person name="Melkozernov A."/>
            <person name="Murata T."/>
            <person name="Nelson D."/>
            <person name="Pils B."/>
            <person name="Prigge M."/>
            <person name="Reiss B."/>
            <person name="Renner T."/>
            <person name="Rombauts S."/>
            <person name="Rushton P."/>
            <person name="Sanderfoot A."/>
            <person name="Schween G."/>
            <person name="Shiu S.-H."/>
            <person name="Stueber K."/>
            <person name="Theodoulou F.L."/>
            <person name="Tu H."/>
            <person name="Van de Peer Y."/>
            <person name="Verrier P.J."/>
            <person name="Waters E."/>
            <person name="Wood A."/>
            <person name="Yang L."/>
            <person name="Cove D."/>
            <person name="Cuming A."/>
            <person name="Hasebe M."/>
            <person name="Lucas S."/>
            <person name="Mishler D.B."/>
            <person name="Reski R."/>
            <person name="Grigoriev I."/>
            <person name="Quatrano R.S."/>
            <person name="Boore J.L."/>
        </authorList>
    </citation>
    <scope>NUCLEOTIDE SEQUENCE [LARGE SCALE GENOMIC DNA]</scope>
    <source>
        <strain evidence="3 4">cv. Gransden 2004</strain>
    </source>
</reference>
<feature type="compositionally biased region" description="Polar residues" evidence="1">
    <location>
        <begin position="1"/>
        <end position="10"/>
    </location>
</feature>
<dbReference type="AlphaFoldDB" id="A0A2K1KNI2"/>